<sequence>MLIQSTKALQKYLKVDLEPKQELAAPLTGWHAHLKKIDRRNTIILVHDISLYTVILYGVKAKDVKNFEQLIKQAITDTLIADGFNEQIIQTELVAGDLSYTSTKDRKMVASLNQIIQEIEFFMYEANSESMIQPSVSRKVNRSLHKSSSGEYIKPIEKLQHVLERKVGKKPFQQPAVQLKVTLKLEGQQVWRRLVISINQTFASLHDILQIAFNWTNSHLYEFTFYQQPPSFTDYYLPDTNYTLVSHPEAFSYREDGQKMKYAHQIALRDVLDKYKSIVYTYDLGDDWQHFIEVEEWIDDYDARYPVCLDGEGTTPPENVGGIPGYSHFLEVIQSKDDPDREWMLNWAESVGYQPFDKNMVNEQLSKIRN</sequence>
<dbReference type="InterPro" id="IPR024047">
    <property type="entry name" value="MM3350-like_sf"/>
</dbReference>
<feature type="domain" description="Plasmid pRiA4b Orf3-like" evidence="1">
    <location>
        <begin position="176"/>
        <end position="362"/>
    </location>
</feature>
<gene>
    <name evidence="3" type="ORF">GH885_05890</name>
</gene>
<dbReference type="InterPro" id="IPR012912">
    <property type="entry name" value="Plasmid_pRiA4b_Orf3-like"/>
</dbReference>
<dbReference type="Pfam" id="PF22016">
    <property type="entry name" value="DUF6933"/>
    <property type="match status" value="1"/>
</dbReference>
<name>A0A6N7R2W8_9BACI</name>
<dbReference type="Pfam" id="PF07929">
    <property type="entry name" value="PRiA4_ORF3"/>
    <property type="match status" value="1"/>
</dbReference>
<dbReference type="RefSeq" id="WP_153834651.1">
    <property type="nucleotide sequence ID" value="NZ_JBHUMW010000018.1"/>
</dbReference>
<evidence type="ECO:0000313" key="4">
    <source>
        <dbReference type="Proteomes" id="UP000435187"/>
    </source>
</evidence>
<dbReference type="PANTHER" id="PTHR41878">
    <property type="entry name" value="LEXA REPRESSOR-RELATED"/>
    <property type="match status" value="1"/>
</dbReference>
<keyword evidence="4" id="KW-1185">Reference proteome</keyword>
<evidence type="ECO:0000313" key="3">
    <source>
        <dbReference type="EMBL" id="MRI65876.1"/>
    </source>
</evidence>
<feature type="domain" description="DUF6933" evidence="2">
    <location>
        <begin position="2"/>
        <end position="157"/>
    </location>
</feature>
<dbReference type="AlphaFoldDB" id="A0A6N7R2W8"/>
<accession>A0A6N7R2W8</accession>
<evidence type="ECO:0000259" key="1">
    <source>
        <dbReference type="Pfam" id="PF07929"/>
    </source>
</evidence>
<organism evidence="3 4">
    <name type="scientific">Gracilibacillus thailandensis</name>
    <dbReference type="NCBI Taxonomy" id="563735"/>
    <lineage>
        <taxon>Bacteria</taxon>
        <taxon>Bacillati</taxon>
        <taxon>Bacillota</taxon>
        <taxon>Bacilli</taxon>
        <taxon>Bacillales</taxon>
        <taxon>Bacillaceae</taxon>
        <taxon>Gracilibacillus</taxon>
    </lineage>
</organism>
<dbReference type="InterPro" id="IPR053864">
    <property type="entry name" value="DUF6933"/>
</dbReference>
<proteinExistence type="predicted"/>
<dbReference type="PANTHER" id="PTHR41878:SF1">
    <property type="entry name" value="TNPR PROTEIN"/>
    <property type="match status" value="1"/>
</dbReference>
<reference evidence="3 4" key="1">
    <citation type="submission" date="2019-10" db="EMBL/GenBank/DDBJ databases">
        <title>Gracilibacillus salitolerans sp. nov., a moderate halophile isolated from a saline soil in northwest China.</title>
        <authorList>
            <person name="Gan L."/>
        </authorList>
    </citation>
    <scope>NUCLEOTIDE SEQUENCE [LARGE SCALE GENOMIC DNA]</scope>
    <source>
        <strain evidence="3 4">TP2-8</strain>
    </source>
</reference>
<dbReference type="EMBL" id="WJEE01000009">
    <property type="protein sequence ID" value="MRI65876.1"/>
    <property type="molecule type" value="Genomic_DNA"/>
</dbReference>
<protein>
    <submittedName>
        <fullName evidence="3">Uncharacterized protein</fullName>
    </submittedName>
</protein>
<comment type="caution">
    <text evidence="3">The sequence shown here is derived from an EMBL/GenBank/DDBJ whole genome shotgun (WGS) entry which is preliminary data.</text>
</comment>
<dbReference type="Proteomes" id="UP000435187">
    <property type="component" value="Unassembled WGS sequence"/>
</dbReference>
<evidence type="ECO:0000259" key="2">
    <source>
        <dbReference type="Pfam" id="PF22016"/>
    </source>
</evidence>
<dbReference type="SUPFAM" id="SSF159941">
    <property type="entry name" value="MM3350-like"/>
    <property type="match status" value="1"/>
</dbReference>
<dbReference type="Gene3D" id="3.10.290.30">
    <property type="entry name" value="MM3350-like"/>
    <property type="match status" value="1"/>
</dbReference>